<dbReference type="Pfam" id="PF12725">
    <property type="entry name" value="DUF3810"/>
    <property type="match status" value="1"/>
</dbReference>
<dbReference type="InterPro" id="IPR024294">
    <property type="entry name" value="DUF3810"/>
</dbReference>
<feature type="transmembrane region" description="Helical" evidence="1">
    <location>
        <begin position="6"/>
        <end position="24"/>
    </location>
</feature>
<organism evidence="2 3">
    <name type="scientific">Ruminococcus flavefaciens</name>
    <dbReference type="NCBI Taxonomy" id="1265"/>
    <lineage>
        <taxon>Bacteria</taxon>
        <taxon>Bacillati</taxon>
        <taxon>Bacillota</taxon>
        <taxon>Clostridia</taxon>
        <taxon>Eubacteriales</taxon>
        <taxon>Oscillospiraceae</taxon>
        <taxon>Ruminococcus</taxon>
    </lineage>
</organism>
<evidence type="ECO:0008006" key="4">
    <source>
        <dbReference type="Google" id="ProtNLM"/>
    </source>
</evidence>
<evidence type="ECO:0000313" key="3">
    <source>
        <dbReference type="Proteomes" id="UP000183190"/>
    </source>
</evidence>
<name>A0A1H6KXP0_RUMFL</name>
<accession>A0A1H6KXP0</accession>
<keyword evidence="1" id="KW-0472">Membrane</keyword>
<feature type="transmembrane region" description="Helical" evidence="1">
    <location>
        <begin position="92"/>
        <end position="115"/>
    </location>
</feature>
<protein>
    <recommendedName>
        <fullName evidence="4">DUF3810 domain-containing protein</fullName>
    </recommendedName>
</protein>
<keyword evidence="1" id="KW-0812">Transmembrane</keyword>
<dbReference type="AlphaFoldDB" id="A0A1H6KXP0"/>
<feature type="transmembrane region" description="Helical" evidence="1">
    <location>
        <begin position="61"/>
        <end position="80"/>
    </location>
</feature>
<proteinExistence type="predicted"/>
<dbReference type="RefSeq" id="WP_074718060.1">
    <property type="nucleotide sequence ID" value="NZ_FNWV01000010.1"/>
</dbReference>
<evidence type="ECO:0000256" key="1">
    <source>
        <dbReference type="SAM" id="Phobius"/>
    </source>
</evidence>
<dbReference type="EMBL" id="FNWV01000010">
    <property type="protein sequence ID" value="SEH76553.1"/>
    <property type="molecule type" value="Genomic_DNA"/>
</dbReference>
<keyword evidence="1" id="KW-1133">Transmembrane helix</keyword>
<sequence>MKKRYSIPLIIIAVMVLLNVISRFSTAFSDFYVENIFHYISGAVSFVTGVFPFSLGEMLTVAAVVLVIIGIPLFLLLLIFRKGKRKKTAAFAGTLVLWILCYITTTETMNCFIMYQCTPLAEKCFPDAHEHTNEELTQLYGALIKKCNELSKQVQRDENGCFKLTCDFQKEAKTAMKNAADKLSPQLRGYYPDAKPIEFSYFMSQSHLTGIYLPYTIEANYNDDMIRANLPSTVCHELAHLKGFIQEDEANFISFVAATGSDNVEFQYSGYLDALEYVHNTVWDNEVEEAYPLSGEICEEVLMDWFRFMPENYWEENADKEVISTETVSEASSAAIDTNIKMNGRDEGIKAYSMVVDLLLDYYFP</sequence>
<evidence type="ECO:0000313" key="2">
    <source>
        <dbReference type="EMBL" id="SEH76553.1"/>
    </source>
</evidence>
<reference evidence="2 3" key="1">
    <citation type="submission" date="2016-10" db="EMBL/GenBank/DDBJ databases">
        <authorList>
            <person name="de Groot N.N."/>
        </authorList>
    </citation>
    <scope>NUCLEOTIDE SEQUENCE [LARGE SCALE GENOMIC DNA]</scope>
    <source>
        <strain evidence="2 3">YAD2003</strain>
    </source>
</reference>
<dbReference type="OrthoDB" id="1048788at2"/>
<dbReference type="Proteomes" id="UP000183190">
    <property type="component" value="Unassembled WGS sequence"/>
</dbReference>
<gene>
    <name evidence="2" type="ORF">SAMN02910265_02571</name>
</gene>